<evidence type="ECO:0000256" key="1">
    <source>
        <dbReference type="ARBA" id="ARBA00038240"/>
    </source>
</evidence>
<organism evidence="3 4">
    <name type="scientific">Neobacillus driksii</name>
    <dbReference type="NCBI Taxonomy" id="3035913"/>
    <lineage>
        <taxon>Bacteria</taxon>
        <taxon>Bacillati</taxon>
        <taxon>Bacillota</taxon>
        <taxon>Bacilli</taxon>
        <taxon>Bacillales</taxon>
        <taxon>Bacillaceae</taxon>
        <taxon>Neobacillus</taxon>
    </lineage>
</organism>
<dbReference type="SUPFAM" id="SSF56112">
    <property type="entry name" value="Protein kinase-like (PK-like)"/>
    <property type="match status" value="1"/>
</dbReference>
<dbReference type="EMBL" id="JAROBZ020000001">
    <property type="protein sequence ID" value="MFB3168929.1"/>
    <property type="molecule type" value="Genomic_DNA"/>
</dbReference>
<comment type="caution">
    <text evidence="3">The sequence shown here is derived from an EMBL/GenBank/DDBJ whole genome shotgun (WGS) entry which is preliminary data.</text>
</comment>
<evidence type="ECO:0000313" key="4">
    <source>
        <dbReference type="Proteomes" id="UP001241748"/>
    </source>
</evidence>
<dbReference type="InterPro" id="IPR050249">
    <property type="entry name" value="Pseudomonas-type_ThrB"/>
</dbReference>
<evidence type="ECO:0000259" key="2">
    <source>
        <dbReference type="Pfam" id="PF01636"/>
    </source>
</evidence>
<gene>
    <name evidence="3" type="ORF">P5G62_017545</name>
</gene>
<dbReference type="PANTHER" id="PTHR21064">
    <property type="entry name" value="AMINOGLYCOSIDE PHOSPHOTRANSFERASE DOMAIN-CONTAINING PROTEIN-RELATED"/>
    <property type="match status" value="1"/>
</dbReference>
<proteinExistence type="inferred from homology"/>
<reference evidence="3 4" key="1">
    <citation type="submission" date="2024-05" db="EMBL/GenBank/DDBJ databases">
        <authorList>
            <person name="Venkateswaran K."/>
        </authorList>
    </citation>
    <scope>NUCLEOTIDE SEQUENCE [LARGE SCALE GENOMIC DNA]</scope>
    <source>
        <strain evidence="3 4">179-C4-2-HS</strain>
    </source>
</reference>
<accession>A0ABV4YVS1</accession>
<dbReference type="InterPro" id="IPR002575">
    <property type="entry name" value="Aminoglycoside_PTrfase"/>
</dbReference>
<sequence length="330" mass="38776">MMEKSVDILFTEEILKCFLESFHLQTEVKKLGDFENYVFEAYRGNKPVILRITHSTHRSKDEILAELDWMNFLHQQKVNCPEAFTSSNNQLIEDMPVGDGSFFYACLFSKVDGYPVKIKSDVFNNQLFHAWGKAIGHMHSVTKEYKPSKEIKLRPAWENEELLDIESYVPNEKEVIKNTKLLIKELKSLPINKDNFGLIHSDIHSGNFFYDGKCVHVFDFDDCSYHWFASDIAIPLYYSVLYGYHNSSEMEREQFASNFLFYFIQGYEEHHSLPVAWKEQLPLFFMLRDITLYSVLHKKISPEERDLEINRMIEGLKSRIIKKEPIVKLG</sequence>
<keyword evidence="4" id="KW-1185">Reference proteome</keyword>
<dbReference type="Gene3D" id="3.30.200.20">
    <property type="entry name" value="Phosphorylase Kinase, domain 1"/>
    <property type="match status" value="1"/>
</dbReference>
<dbReference type="Gene3D" id="3.90.1200.10">
    <property type="match status" value="1"/>
</dbReference>
<dbReference type="Proteomes" id="UP001241748">
    <property type="component" value="Unassembled WGS sequence"/>
</dbReference>
<protein>
    <submittedName>
        <fullName evidence="3">Phosphotransferase</fullName>
    </submittedName>
</protein>
<dbReference type="Pfam" id="PF01636">
    <property type="entry name" value="APH"/>
    <property type="match status" value="1"/>
</dbReference>
<dbReference type="PANTHER" id="PTHR21064:SF6">
    <property type="entry name" value="AMINOGLYCOSIDE PHOSPHOTRANSFERASE DOMAIN-CONTAINING PROTEIN"/>
    <property type="match status" value="1"/>
</dbReference>
<comment type="similarity">
    <text evidence="1">Belongs to the pseudomonas-type ThrB family.</text>
</comment>
<dbReference type="RefSeq" id="WP_306072473.1">
    <property type="nucleotide sequence ID" value="NZ_JAROBZ020000001.1"/>
</dbReference>
<name>A0ABV4YVS1_9BACI</name>
<dbReference type="InterPro" id="IPR011009">
    <property type="entry name" value="Kinase-like_dom_sf"/>
</dbReference>
<feature type="domain" description="Aminoglycoside phosphotransferase" evidence="2">
    <location>
        <begin position="32"/>
        <end position="257"/>
    </location>
</feature>
<evidence type="ECO:0000313" key="3">
    <source>
        <dbReference type="EMBL" id="MFB3168929.1"/>
    </source>
</evidence>